<keyword evidence="10" id="KW-1185">Reference proteome</keyword>
<comment type="caution">
    <text evidence="9">The sequence shown here is derived from an EMBL/GenBank/DDBJ whole genome shotgun (WGS) entry which is preliminary data.</text>
</comment>
<dbReference type="RefSeq" id="WP_378287399.1">
    <property type="nucleotide sequence ID" value="NZ_JBHSON010000070.1"/>
</dbReference>
<keyword evidence="5 9" id="KW-0418">Kinase</keyword>
<proteinExistence type="predicted"/>
<keyword evidence="4 7" id="KW-0547">Nucleotide-binding</keyword>
<evidence type="ECO:0000256" key="4">
    <source>
        <dbReference type="ARBA" id="ARBA00022741"/>
    </source>
</evidence>
<evidence type="ECO:0000256" key="3">
    <source>
        <dbReference type="ARBA" id="ARBA00022679"/>
    </source>
</evidence>
<dbReference type="Pfam" id="PF00069">
    <property type="entry name" value="Pkinase"/>
    <property type="match status" value="1"/>
</dbReference>
<feature type="domain" description="Protein kinase" evidence="8">
    <location>
        <begin position="13"/>
        <end position="282"/>
    </location>
</feature>
<evidence type="ECO:0000256" key="1">
    <source>
        <dbReference type="ARBA" id="ARBA00012513"/>
    </source>
</evidence>
<dbReference type="PROSITE" id="PS00108">
    <property type="entry name" value="PROTEIN_KINASE_ST"/>
    <property type="match status" value="1"/>
</dbReference>
<dbReference type="PROSITE" id="PS50011">
    <property type="entry name" value="PROTEIN_KINASE_DOM"/>
    <property type="match status" value="1"/>
</dbReference>
<evidence type="ECO:0000256" key="7">
    <source>
        <dbReference type="PROSITE-ProRule" id="PRU10141"/>
    </source>
</evidence>
<dbReference type="PROSITE" id="PS00107">
    <property type="entry name" value="PROTEIN_KINASE_ATP"/>
    <property type="match status" value="1"/>
</dbReference>
<evidence type="ECO:0000256" key="2">
    <source>
        <dbReference type="ARBA" id="ARBA00022527"/>
    </source>
</evidence>
<dbReference type="PANTHER" id="PTHR43289:SF6">
    <property type="entry name" value="SERINE_THREONINE-PROTEIN KINASE NEKL-3"/>
    <property type="match status" value="1"/>
</dbReference>
<dbReference type="SMART" id="SM00220">
    <property type="entry name" value="S_TKc"/>
    <property type="match status" value="1"/>
</dbReference>
<reference evidence="10" key="1">
    <citation type="journal article" date="2019" name="Int. J. Syst. Evol. Microbiol.">
        <title>The Global Catalogue of Microorganisms (GCM) 10K type strain sequencing project: providing services to taxonomists for standard genome sequencing and annotation.</title>
        <authorList>
            <consortium name="The Broad Institute Genomics Platform"/>
            <consortium name="The Broad Institute Genome Sequencing Center for Infectious Disease"/>
            <person name="Wu L."/>
            <person name="Ma J."/>
        </authorList>
    </citation>
    <scope>NUCLEOTIDE SEQUENCE [LARGE SCALE GENOMIC DNA]</scope>
    <source>
        <strain evidence="10">KCTC 42087</strain>
    </source>
</reference>
<dbReference type="InterPro" id="IPR008271">
    <property type="entry name" value="Ser/Thr_kinase_AS"/>
</dbReference>
<accession>A0ABW1A9Y4</accession>
<gene>
    <name evidence="9" type="ORF">ACFPZN_38190</name>
</gene>
<dbReference type="InterPro" id="IPR000719">
    <property type="entry name" value="Prot_kinase_dom"/>
</dbReference>
<dbReference type="Proteomes" id="UP001596074">
    <property type="component" value="Unassembled WGS sequence"/>
</dbReference>
<dbReference type="EC" id="2.7.11.1" evidence="1"/>
<dbReference type="CDD" id="cd14014">
    <property type="entry name" value="STKc_PknB_like"/>
    <property type="match status" value="1"/>
</dbReference>
<keyword evidence="3" id="KW-0808">Transferase</keyword>
<evidence type="ECO:0000256" key="5">
    <source>
        <dbReference type="ARBA" id="ARBA00022777"/>
    </source>
</evidence>
<keyword evidence="6 7" id="KW-0067">ATP-binding</keyword>
<dbReference type="InterPro" id="IPR017441">
    <property type="entry name" value="Protein_kinase_ATP_BS"/>
</dbReference>
<name>A0ABW1A9Y4_9ACTN</name>
<evidence type="ECO:0000259" key="8">
    <source>
        <dbReference type="PROSITE" id="PS50011"/>
    </source>
</evidence>
<dbReference type="Gene3D" id="1.10.510.10">
    <property type="entry name" value="Transferase(Phosphotransferase) domain 1"/>
    <property type="match status" value="1"/>
</dbReference>
<sequence length="512" mass="56386">MGRDRLIPLAERYRLLSVVGRGGMGTVWRAHDEMLGRDVAVKEVRLPERFTAGECRLLCRRLIEEARATAALRHPGVIDVHDIVIEDGRPWIVMELLNARSLHQEIAERGPVRVERAARIGRRVLSVLRAAHAAGILHRDVKPSNVLLCDDGRIVLTDFGLAVHMDQGGQEPEETLVAGIEGSPAYMPPERVRGEPGRRESDLWSLGATLYTAVEGVSPFLRRHALASMLAVLLGDYPPPVHAGRLAPVIQGLLEQDPSQRLGAADAARMLREAGRPPDPPVPLWRRRIPRQWSTRLGLMVDEPDPGPARPGPAAHAHDNRPRALTVACFTTVVVMAVVLGAWSARWNSVGKSEPLALLPASGDEHGTAGHRSPRMITYHEVAGSGGYHIDIPRDWRRERLGGTVQWQDAAAEQALRITPVSGDPLAGLRAAEHEALASGTYPGYRLLRLEAVPALLADAAEWEFTWGEDGERSHALRSRAAGYEFSFHAPDSHWTPAQRRYDRILESFRTG</sequence>
<dbReference type="PANTHER" id="PTHR43289">
    <property type="entry name" value="MITOGEN-ACTIVATED PROTEIN KINASE KINASE KINASE 20-RELATED"/>
    <property type="match status" value="1"/>
</dbReference>
<protein>
    <recommendedName>
        <fullName evidence="1">non-specific serine/threonine protein kinase</fullName>
        <ecNumber evidence="1">2.7.11.1</ecNumber>
    </recommendedName>
</protein>
<dbReference type="GO" id="GO:0016301">
    <property type="term" value="F:kinase activity"/>
    <property type="evidence" value="ECO:0007669"/>
    <property type="project" value="UniProtKB-KW"/>
</dbReference>
<dbReference type="SUPFAM" id="SSF56112">
    <property type="entry name" value="Protein kinase-like (PK-like)"/>
    <property type="match status" value="1"/>
</dbReference>
<keyword evidence="2" id="KW-0723">Serine/threonine-protein kinase</keyword>
<evidence type="ECO:0000313" key="10">
    <source>
        <dbReference type="Proteomes" id="UP001596074"/>
    </source>
</evidence>
<feature type="binding site" evidence="7">
    <location>
        <position position="42"/>
    </location>
    <ligand>
        <name>ATP</name>
        <dbReference type="ChEBI" id="CHEBI:30616"/>
    </ligand>
</feature>
<dbReference type="Gene3D" id="3.30.200.20">
    <property type="entry name" value="Phosphorylase Kinase, domain 1"/>
    <property type="match status" value="1"/>
</dbReference>
<dbReference type="EMBL" id="JBHSON010000070">
    <property type="protein sequence ID" value="MFC5751483.1"/>
    <property type="molecule type" value="Genomic_DNA"/>
</dbReference>
<organism evidence="9 10">
    <name type="scientific">Actinomadura rugatobispora</name>
    <dbReference type="NCBI Taxonomy" id="1994"/>
    <lineage>
        <taxon>Bacteria</taxon>
        <taxon>Bacillati</taxon>
        <taxon>Actinomycetota</taxon>
        <taxon>Actinomycetes</taxon>
        <taxon>Streptosporangiales</taxon>
        <taxon>Thermomonosporaceae</taxon>
        <taxon>Actinomadura</taxon>
    </lineage>
</organism>
<evidence type="ECO:0000313" key="9">
    <source>
        <dbReference type="EMBL" id="MFC5751483.1"/>
    </source>
</evidence>
<evidence type="ECO:0000256" key="6">
    <source>
        <dbReference type="ARBA" id="ARBA00022840"/>
    </source>
</evidence>
<dbReference type="InterPro" id="IPR011009">
    <property type="entry name" value="Kinase-like_dom_sf"/>
</dbReference>